<evidence type="ECO:0000313" key="10">
    <source>
        <dbReference type="Proteomes" id="UP000315724"/>
    </source>
</evidence>
<keyword evidence="6 8" id="KW-1133">Transmembrane helix</keyword>
<evidence type="ECO:0000256" key="5">
    <source>
        <dbReference type="ARBA" id="ARBA00022692"/>
    </source>
</evidence>
<evidence type="ECO:0000256" key="1">
    <source>
        <dbReference type="ARBA" id="ARBA00004651"/>
    </source>
</evidence>
<evidence type="ECO:0000256" key="2">
    <source>
        <dbReference type="ARBA" id="ARBA00022475"/>
    </source>
</evidence>
<dbReference type="GO" id="GO:0005886">
    <property type="term" value="C:plasma membrane"/>
    <property type="evidence" value="ECO:0007669"/>
    <property type="project" value="UniProtKB-SubCell"/>
</dbReference>
<keyword evidence="10" id="KW-1185">Reference proteome</keyword>
<keyword evidence="4" id="KW-0808">Transferase</keyword>
<feature type="transmembrane region" description="Helical" evidence="8">
    <location>
        <begin position="208"/>
        <end position="226"/>
    </location>
</feature>
<keyword evidence="5 8" id="KW-0812">Transmembrane</keyword>
<evidence type="ECO:0000256" key="8">
    <source>
        <dbReference type="SAM" id="Phobius"/>
    </source>
</evidence>
<evidence type="ECO:0000313" key="9">
    <source>
        <dbReference type="EMBL" id="QDT31812.1"/>
    </source>
</evidence>
<keyword evidence="7 8" id="KW-0472">Membrane</keyword>
<feature type="transmembrane region" description="Helical" evidence="8">
    <location>
        <begin position="109"/>
        <end position="128"/>
    </location>
</feature>
<feature type="transmembrane region" description="Helical" evidence="8">
    <location>
        <begin position="364"/>
        <end position="384"/>
    </location>
</feature>
<evidence type="ECO:0000256" key="7">
    <source>
        <dbReference type="ARBA" id="ARBA00023136"/>
    </source>
</evidence>
<reference evidence="9 10" key="1">
    <citation type="submission" date="2019-02" db="EMBL/GenBank/DDBJ databases">
        <title>Deep-cultivation of Planctomycetes and their phenomic and genomic characterization uncovers novel biology.</title>
        <authorList>
            <person name="Wiegand S."/>
            <person name="Jogler M."/>
            <person name="Boedeker C."/>
            <person name="Pinto D."/>
            <person name="Vollmers J."/>
            <person name="Rivas-Marin E."/>
            <person name="Kohn T."/>
            <person name="Peeters S.H."/>
            <person name="Heuer A."/>
            <person name="Rast P."/>
            <person name="Oberbeckmann S."/>
            <person name="Bunk B."/>
            <person name="Jeske O."/>
            <person name="Meyerdierks A."/>
            <person name="Storesund J.E."/>
            <person name="Kallscheuer N."/>
            <person name="Luecker S."/>
            <person name="Lage O.M."/>
            <person name="Pohl T."/>
            <person name="Merkel B.J."/>
            <person name="Hornburger P."/>
            <person name="Mueller R.-W."/>
            <person name="Bruemmer F."/>
            <person name="Labrenz M."/>
            <person name="Spormann A.M."/>
            <person name="Op den Camp H."/>
            <person name="Overmann J."/>
            <person name="Amann R."/>
            <person name="Jetten M.S.M."/>
            <person name="Mascher T."/>
            <person name="Medema M.H."/>
            <person name="Devos D.P."/>
            <person name="Kaster A.-K."/>
            <person name="Ovreas L."/>
            <person name="Rohde M."/>
            <person name="Galperin M.Y."/>
            <person name="Jogler C."/>
        </authorList>
    </citation>
    <scope>NUCLEOTIDE SEQUENCE [LARGE SCALE GENOMIC DNA]</scope>
    <source>
        <strain evidence="9 10">Mal48</strain>
    </source>
</reference>
<evidence type="ECO:0000256" key="4">
    <source>
        <dbReference type="ARBA" id="ARBA00022679"/>
    </source>
</evidence>
<protein>
    <submittedName>
        <fullName evidence="9">Uncharacterized protein</fullName>
    </submittedName>
</protein>
<dbReference type="EMBL" id="CP036267">
    <property type="protein sequence ID" value="QDT31812.1"/>
    <property type="molecule type" value="Genomic_DNA"/>
</dbReference>
<organism evidence="9 10">
    <name type="scientific">Thalassoglobus polymorphus</name>
    <dbReference type="NCBI Taxonomy" id="2527994"/>
    <lineage>
        <taxon>Bacteria</taxon>
        <taxon>Pseudomonadati</taxon>
        <taxon>Planctomycetota</taxon>
        <taxon>Planctomycetia</taxon>
        <taxon>Planctomycetales</taxon>
        <taxon>Planctomycetaceae</taxon>
        <taxon>Thalassoglobus</taxon>
    </lineage>
</organism>
<dbReference type="OrthoDB" id="267840at2"/>
<proteinExistence type="predicted"/>
<dbReference type="GO" id="GO:0016763">
    <property type="term" value="F:pentosyltransferase activity"/>
    <property type="evidence" value="ECO:0007669"/>
    <property type="project" value="TreeGrafter"/>
</dbReference>
<dbReference type="PANTHER" id="PTHR33908:SF11">
    <property type="entry name" value="MEMBRANE PROTEIN"/>
    <property type="match status" value="1"/>
</dbReference>
<keyword evidence="2" id="KW-1003">Cell membrane</keyword>
<dbReference type="Proteomes" id="UP000315724">
    <property type="component" value="Chromosome"/>
</dbReference>
<dbReference type="GO" id="GO:0009103">
    <property type="term" value="P:lipopolysaccharide biosynthetic process"/>
    <property type="evidence" value="ECO:0007669"/>
    <property type="project" value="UniProtKB-ARBA"/>
</dbReference>
<feature type="transmembrane region" description="Helical" evidence="8">
    <location>
        <begin position="180"/>
        <end position="201"/>
    </location>
</feature>
<feature type="transmembrane region" description="Helical" evidence="8">
    <location>
        <begin position="448"/>
        <end position="468"/>
    </location>
</feature>
<feature type="transmembrane region" description="Helical" evidence="8">
    <location>
        <begin position="260"/>
        <end position="292"/>
    </location>
</feature>
<name>A0A517QJJ1_9PLAN</name>
<accession>A0A517QJJ1</accession>
<dbReference type="RefSeq" id="WP_145196672.1">
    <property type="nucleotide sequence ID" value="NZ_CP036267.1"/>
</dbReference>
<feature type="transmembrane region" description="Helical" evidence="8">
    <location>
        <begin position="304"/>
        <end position="326"/>
    </location>
</feature>
<feature type="transmembrane region" description="Helical" evidence="8">
    <location>
        <begin position="52"/>
        <end position="71"/>
    </location>
</feature>
<dbReference type="AlphaFoldDB" id="A0A517QJJ1"/>
<dbReference type="InterPro" id="IPR050297">
    <property type="entry name" value="LipidA_mod_glycosyltrf_83"/>
</dbReference>
<feature type="transmembrane region" description="Helical" evidence="8">
    <location>
        <begin position="390"/>
        <end position="409"/>
    </location>
</feature>
<dbReference type="PANTHER" id="PTHR33908">
    <property type="entry name" value="MANNOSYLTRANSFERASE YKCB-RELATED"/>
    <property type="match status" value="1"/>
</dbReference>
<evidence type="ECO:0000256" key="6">
    <source>
        <dbReference type="ARBA" id="ARBA00022989"/>
    </source>
</evidence>
<sequence length="571" mass="64329">MASRNRLIESLFCALFGLCGVSLLVLAIPDVGLRFAARLVPSELWNDRSQTLSCLLLIYALLFFAASLYLLQRTSKSPPLWSVLRREFIEKSRQLLSFLRRLPETFPRLLPVPLLLLMGLGAFVRFKFLNQPMRYDESYTYLEYINRAPQYLFLYSDPNNHVGHTLLVKLSTLIFGSSPIGLRLPAFLAGLCSIPVGFHVAKRMLSQNAGYLFAALIALFPYFILFDTNGRGYSLVVLLSLIQILLSLRSDQELPSPLLFAFVTACGLFVMPSYLFFAAGIVLWLIVVRIVINGPSLDLLKRFLVRYSVACLLMAFVLYSPVILVSDGISPIVANRFVESLSWGEFASRLPSHLAETVQKMSRGIPTVGLALFVLCFLIGTIASIRKRDWQAALFFPTVVLGGLVVLILKRAIPFDRTWIFLLPIFLLQVANGFVECLTMLRKSPERTIQLVQVVSFMLVLGMSFFLIRNDVITKFEDTGSYPEAEDLAKLLVEWDHSGESIGMSDPLLSVPVNYYLAQLGVESISVAEKTDAPMIYFLSREESPEEFDVGAYLLEQEFGQTSVYRQHRDR</sequence>
<keyword evidence="3" id="KW-0328">Glycosyltransferase</keyword>
<feature type="transmembrane region" description="Helical" evidence="8">
    <location>
        <begin position="421"/>
        <end position="442"/>
    </location>
</feature>
<gene>
    <name evidence="9" type="ORF">Mal48_10480</name>
</gene>
<dbReference type="KEGG" id="tpol:Mal48_10480"/>
<evidence type="ECO:0000256" key="3">
    <source>
        <dbReference type="ARBA" id="ARBA00022676"/>
    </source>
</evidence>
<comment type="subcellular location">
    <subcellularLocation>
        <location evidence="1">Cell membrane</location>
        <topology evidence="1">Multi-pass membrane protein</topology>
    </subcellularLocation>
</comment>